<keyword evidence="6" id="KW-1185">Reference proteome</keyword>
<gene>
    <name evidence="5" type="primary">citX</name>
    <name evidence="5" type="ORF">CBP76_04885</name>
</gene>
<dbReference type="GO" id="GO:0016829">
    <property type="term" value="F:lyase activity"/>
    <property type="evidence" value="ECO:0007669"/>
    <property type="project" value="UniProtKB-KW"/>
</dbReference>
<dbReference type="GO" id="GO:0051191">
    <property type="term" value="P:prosthetic group biosynthetic process"/>
    <property type="evidence" value="ECO:0007669"/>
    <property type="project" value="InterPro"/>
</dbReference>
<evidence type="ECO:0000313" key="5">
    <source>
        <dbReference type="EMBL" id="PMD72078.1"/>
    </source>
</evidence>
<evidence type="ECO:0000256" key="3">
    <source>
        <dbReference type="ARBA" id="ARBA00022695"/>
    </source>
</evidence>
<dbReference type="OrthoDB" id="3196716at2"/>
<dbReference type="AlphaFoldDB" id="A0A2N7AVE7"/>
<dbReference type="EC" id="2.7.7.61" evidence="1"/>
<dbReference type="GO" id="GO:0050519">
    <property type="term" value="F:holo-citrate lyase synthase activity"/>
    <property type="evidence" value="ECO:0007669"/>
    <property type="project" value="UniProtKB-EC"/>
</dbReference>
<evidence type="ECO:0000256" key="4">
    <source>
        <dbReference type="ARBA" id="ARBA00048574"/>
    </source>
</evidence>
<keyword evidence="2" id="KW-0808">Transferase</keyword>
<name>A0A2N7AVE7_9LACO</name>
<protein>
    <recommendedName>
        <fullName evidence="1">citrate lyase holo-[acyl-carrier protein] synthase</fullName>
        <ecNumber evidence="1">2.7.7.61</ecNumber>
    </recommendedName>
</protein>
<dbReference type="NCBIfam" id="NF002383">
    <property type="entry name" value="PRK01392.1"/>
    <property type="match status" value="1"/>
</dbReference>
<dbReference type="InterPro" id="IPR005551">
    <property type="entry name" value="CitX"/>
</dbReference>
<evidence type="ECO:0000313" key="6">
    <source>
        <dbReference type="Proteomes" id="UP000235649"/>
    </source>
</evidence>
<dbReference type="EMBL" id="NIPR01000010">
    <property type="protein sequence ID" value="PMD72078.1"/>
    <property type="molecule type" value="Genomic_DNA"/>
</dbReference>
<reference evidence="5 6" key="1">
    <citation type="submission" date="2017-05" db="EMBL/GenBank/DDBJ databases">
        <title>Lactobacillus nurukis nov., sp. nov., isolated from nuruk.</title>
        <authorList>
            <person name="Kim S.-J."/>
        </authorList>
    </citation>
    <scope>NUCLEOTIDE SEQUENCE [LARGE SCALE GENOMIC DNA]</scope>
    <source>
        <strain evidence="5 6">SYF10-1a</strain>
    </source>
</reference>
<evidence type="ECO:0000256" key="1">
    <source>
        <dbReference type="ARBA" id="ARBA00012524"/>
    </source>
</evidence>
<keyword evidence="5" id="KW-0456">Lyase</keyword>
<dbReference type="Proteomes" id="UP000235649">
    <property type="component" value="Unassembled WGS sequence"/>
</dbReference>
<evidence type="ECO:0000256" key="2">
    <source>
        <dbReference type="ARBA" id="ARBA00022679"/>
    </source>
</evidence>
<accession>A0A2N7AVE7</accession>
<dbReference type="NCBIfam" id="TIGR03124">
    <property type="entry name" value="citrate_citX"/>
    <property type="match status" value="1"/>
</dbReference>
<sequence length="181" mass="20655">MVDVFSEGIKQDIVHVLKNRDSRVMEQQMLFRNLNKHQSLVSAKLNIPGPVKNNIYLAEMFSIGLKEFLKGMDIDYQLIRDVATGPEAFVIIEGNASSVKKTAIKFEDNNELGRLFDIDVLISEGDALKPLSRSNFNEPERKCLLCGKPAKVCARSRNHSVEEMQLFINKLINRKLEFSWN</sequence>
<keyword evidence="3" id="KW-0548">Nucleotidyltransferase</keyword>
<dbReference type="Pfam" id="PF03802">
    <property type="entry name" value="CitX"/>
    <property type="match status" value="1"/>
</dbReference>
<proteinExistence type="predicted"/>
<dbReference type="RefSeq" id="WP_102195826.1">
    <property type="nucleotide sequence ID" value="NZ_NIPR01000010.1"/>
</dbReference>
<organism evidence="5 6">
    <name type="scientific">Companilactobacillus nuruki</name>
    <dbReference type="NCBI Taxonomy" id="1993540"/>
    <lineage>
        <taxon>Bacteria</taxon>
        <taxon>Bacillati</taxon>
        <taxon>Bacillota</taxon>
        <taxon>Bacilli</taxon>
        <taxon>Lactobacillales</taxon>
        <taxon>Lactobacillaceae</taxon>
        <taxon>Companilactobacillus</taxon>
    </lineage>
</organism>
<comment type="caution">
    <text evidence="5">The sequence shown here is derived from an EMBL/GenBank/DDBJ whole genome shotgun (WGS) entry which is preliminary data.</text>
</comment>
<comment type="catalytic activity">
    <reaction evidence="4">
        <text>apo-[citrate lyase ACP] + 2'-(5''-triphospho-alpha-D-ribosyl)-3'-dephospho-CoA = holo-[citrate lyase ACP] + diphosphate</text>
        <dbReference type="Rhea" id="RHEA:16333"/>
        <dbReference type="Rhea" id="RHEA-COMP:10157"/>
        <dbReference type="Rhea" id="RHEA-COMP:10158"/>
        <dbReference type="ChEBI" id="CHEBI:29999"/>
        <dbReference type="ChEBI" id="CHEBI:33019"/>
        <dbReference type="ChEBI" id="CHEBI:61378"/>
        <dbReference type="ChEBI" id="CHEBI:82683"/>
        <dbReference type="EC" id="2.7.7.61"/>
    </reaction>
</comment>